<evidence type="ECO:0000313" key="2">
    <source>
        <dbReference type="Ensembl" id="ENSEASP00005055390.1"/>
    </source>
</evidence>
<feature type="domain" description="Immunoglobulin V-set" evidence="1">
    <location>
        <begin position="7"/>
        <end position="73"/>
    </location>
</feature>
<reference evidence="2 3" key="1">
    <citation type="journal article" date="2020" name="Nat. Commun.">
        <title>Donkey genomes provide new insights into domestication and selection for coat color.</title>
        <authorList>
            <person name="Wang"/>
            <person name="C."/>
            <person name="Li"/>
            <person name="H."/>
            <person name="Guo"/>
            <person name="Y."/>
            <person name="Huang"/>
            <person name="J."/>
            <person name="Sun"/>
            <person name="Y."/>
            <person name="Min"/>
            <person name="J."/>
            <person name="Wang"/>
            <person name="J."/>
            <person name="Fang"/>
            <person name="X."/>
            <person name="Zhao"/>
            <person name="Z."/>
            <person name="Wang"/>
            <person name="S."/>
            <person name="Zhang"/>
            <person name="Y."/>
            <person name="Liu"/>
            <person name="Q."/>
            <person name="Jiang"/>
            <person name="Q."/>
            <person name="Wang"/>
            <person name="X."/>
            <person name="Guo"/>
            <person name="Y."/>
            <person name="Yang"/>
            <person name="C."/>
            <person name="Wang"/>
            <person name="Y."/>
            <person name="Tian"/>
            <person name="F."/>
            <person name="Zhuang"/>
            <person name="G."/>
            <person name="Fan"/>
            <person name="Y."/>
            <person name="Gao"/>
            <person name="Q."/>
            <person name="Li"/>
            <person name="Y."/>
            <person name="Ju"/>
            <person name="Z."/>
            <person name="Li"/>
            <person name="J."/>
            <person name="Li"/>
            <person name="R."/>
            <person name="Hou"/>
            <person name="M."/>
            <person name="Yang"/>
            <person name="G."/>
            <person name="Liu"/>
            <person name="G."/>
            <person name="Liu"/>
            <person name="W."/>
            <person name="Guo"/>
            <person name="J."/>
            <person name="Pan"/>
            <person name="S."/>
            <person name="Fan"/>
            <person name="G."/>
            <person name="Zhang"/>
            <person name="W."/>
            <person name="Zhang"/>
            <person name="R."/>
            <person name="Yu"/>
            <person name="J."/>
            <person name="Zhang"/>
            <person name="X."/>
            <person name="Yin"/>
            <person name="Q."/>
            <person name="Ji"/>
            <person name="C."/>
            <person name="Jin"/>
            <person name="Y."/>
            <person name="Yue"/>
            <person name="G."/>
            <person name="Liu"/>
            <person name="M."/>
            <person name="Xu"/>
            <person name="J."/>
            <person name="Liu"/>
            <person name="S."/>
            <person name="Jordana"/>
            <person name="J."/>
            <person name="Noce"/>
            <person name="A."/>
            <person name="Amills"/>
            <person name="M."/>
            <person name="Wu"/>
            <person name="D.D."/>
            <person name="Li"/>
            <person name="S."/>
            <person name="Zhou"/>
            <person name="X. and Zhong"/>
            <person name="J."/>
        </authorList>
    </citation>
    <scope>NUCLEOTIDE SEQUENCE [LARGE SCALE GENOMIC DNA]</scope>
</reference>
<accession>A0A9L0K222</accession>
<dbReference type="SUPFAM" id="SSF48726">
    <property type="entry name" value="Immunoglobulin"/>
    <property type="match status" value="1"/>
</dbReference>
<sequence>MLWKQLQHWGIVVVMQAGTNRSLEQPPKLLIYATNKRASGVPDRFSGSRSGNTATLTISGVQADDEADYYCGSYDSSGSSDTVLQACGEVRQKPAVPSVMGLACAAPTPRPCQLLPLFVCPKAALILSSGNFLLNMYAHALKCLPPQLVLGFNPFSVFA</sequence>
<dbReference type="Pfam" id="PF07686">
    <property type="entry name" value="V-set"/>
    <property type="match status" value="1"/>
</dbReference>
<dbReference type="SMART" id="SM00406">
    <property type="entry name" value="IGv"/>
    <property type="match status" value="1"/>
</dbReference>
<organism evidence="2 3">
    <name type="scientific">Equus asinus</name>
    <name type="common">Donkey</name>
    <name type="synonym">Equus africanus asinus</name>
    <dbReference type="NCBI Taxonomy" id="9793"/>
    <lineage>
        <taxon>Eukaryota</taxon>
        <taxon>Metazoa</taxon>
        <taxon>Chordata</taxon>
        <taxon>Craniata</taxon>
        <taxon>Vertebrata</taxon>
        <taxon>Euteleostomi</taxon>
        <taxon>Mammalia</taxon>
        <taxon>Eutheria</taxon>
        <taxon>Laurasiatheria</taxon>
        <taxon>Perissodactyla</taxon>
        <taxon>Equidae</taxon>
        <taxon>Equus</taxon>
    </lineage>
</organism>
<dbReference type="InterPro" id="IPR036179">
    <property type="entry name" value="Ig-like_dom_sf"/>
</dbReference>
<proteinExistence type="predicted"/>
<dbReference type="Gene3D" id="2.60.40.10">
    <property type="entry name" value="Immunoglobulins"/>
    <property type="match status" value="1"/>
</dbReference>
<evidence type="ECO:0000313" key="3">
    <source>
        <dbReference type="Proteomes" id="UP000694387"/>
    </source>
</evidence>
<dbReference type="AlphaFoldDB" id="A0A9L0K222"/>
<dbReference type="Proteomes" id="UP000694387">
    <property type="component" value="Chromosome 8"/>
</dbReference>
<dbReference type="Ensembl" id="ENSEAST00005059219.1">
    <property type="protein sequence ID" value="ENSEASP00005055390.1"/>
    <property type="gene ID" value="ENSEASG00005023657.1"/>
</dbReference>
<dbReference type="GeneTree" id="ENSGT00940000153474"/>
<dbReference type="InterPro" id="IPR013106">
    <property type="entry name" value="Ig_V-set"/>
</dbReference>
<dbReference type="InterPro" id="IPR050150">
    <property type="entry name" value="IgV_Light_Chain"/>
</dbReference>
<protein>
    <recommendedName>
        <fullName evidence="1">Immunoglobulin V-set domain-containing protein</fullName>
    </recommendedName>
</protein>
<reference evidence="2" key="3">
    <citation type="submission" date="2025-09" db="UniProtKB">
        <authorList>
            <consortium name="Ensembl"/>
        </authorList>
    </citation>
    <scope>IDENTIFICATION</scope>
</reference>
<reference evidence="2" key="2">
    <citation type="submission" date="2025-08" db="UniProtKB">
        <authorList>
            <consortium name="Ensembl"/>
        </authorList>
    </citation>
    <scope>IDENTIFICATION</scope>
</reference>
<name>A0A9L0K222_EQUAS</name>
<evidence type="ECO:0000259" key="1">
    <source>
        <dbReference type="SMART" id="SM00406"/>
    </source>
</evidence>
<dbReference type="InterPro" id="IPR013783">
    <property type="entry name" value="Ig-like_fold"/>
</dbReference>
<keyword evidence="3" id="KW-1185">Reference proteome</keyword>
<dbReference type="PANTHER" id="PTHR23267">
    <property type="entry name" value="IMMUNOGLOBULIN LIGHT CHAIN"/>
    <property type="match status" value="1"/>
</dbReference>